<evidence type="ECO:0000313" key="1">
    <source>
        <dbReference type="EMBL" id="CBA05017.1"/>
    </source>
</evidence>
<dbReference type="AlphaFoldDB" id="C6SHH2"/>
<reference evidence="1" key="1">
    <citation type="journal article" date="2008" name="Proc. Natl. Acad. Sci. U.S.A.">
        <title>Whole-genome comparison of disease and carriage strains provides insights into virulence evolution in Neisseria meningitidis.</title>
        <authorList>
            <person name="Schoen C."/>
            <person name="Blom J."/>
            <person name="Claus H."/>
            <person name="Schramm-Glueck A."/>
            <person name="Brandt P."/>
            <person name="Mueller T."/>
            <person name="Goesmann A."/>
            <person name="Joseph B."/>
            <person name="Konietzny S."/>
            <person name="Kurzai O."/>
            <person name="Schmitt C."/>
            <person name="Friedrich T."/>
            <person name="Linke B."/>
            <person name="Vogel U."/>
            <person name="Frosch M."/>
        </authorList>
    </citation>
    <scope>NUCLEOTIDE SEQUENCE</scope>
    <source>
        <strain evidence="1">Alpha275</strain>
    </source>
</reference>
<name>C6SHH2_NEIME</name>
<sequence length="56" mass="6554">MDMAFFTMYALQKTARAVRVAKYNNYIRSYQCITLKSRRLGYNTPFRNRPGGKNAV</sequence>
<proteinExistence type="predicted"/>
<dbReference type="EMBL" id="AM889138">
    <property type="protein sequence ID" value="CBA05017.1"/>
    <property type="molecule type" value="Genomic_DNA"/>
</dbReference>
<organism evidence="1">
    <name type="scientific">Neisseria meningitidis alpha275</name>
    <dbReference type="NCBI Taxonomy" id="295996"/>
    <lineage>
        <taxon>Bacteria</taxon>
        <taxon>Pseudomonadati</taxon>
        <taxon>Pseudomonadota</taxon>
        <taxon>Betaproteobacteria</taxon>
        <taxon>Neisseriales</taxon>
        <taxon>Neisseriaceae</taxon>
        <taxon>Neisseria</taxon>
    </lineage>
</organism>
<accession>C6SHH2</accession>
<protein>
    <submittedName>
        <fullName evidence="1">Uncharacterized protein</fullName>
    </submittedName>
</protein>
<gene>
    <name evidence="1" type="ORF">NMW_0392</name>
</gene>